<dbReference type="AlphaFoldDB" id="A0A1H6YZ27"/>
<evidence type="ECO:0000313" key="2">
    <source>
        <dbReference type="EMBL" id="SEJ45064.1"/>
    </source>
</evidence>
<sequence length="91" mass="9380">MQSGYAVAAVASALVVIYVHATIPRYTLRGSRSVIAHLSLAVVGILFGAVSAMVFGSVASPWLVLVVGFGVVHVPAACVLAIKHLRHSGKS</sequence>
<keyword evidence="1" id="KW-0812">Transmembrane</keyword>
<keyword evidence="3" id="KW-1185">Reference proteome</keyword>
<evidence type="ECO:0000313" key="3">
    <source>
        <dbReference type="Proteomes" id="UP000198866"/>
    </source>
</evidence>
<dbReference type="RefSeq" id="WP_143062274.1">
    <property type="nucleotide sequence ID" value="NZ_FNYE01000011.1"/>
</dbReference>
<accession>A0A1H6YZ27</accession>
<dbReference type="Proteomes" id="UP000198866">
    <property type="component" value="Unassembled WGS sequence"/>
</dbReference>
<feature type="transmembrane region" description="Helical" evidence="1">
    <location>
        <begin position="62"/>
        <end position="82"/>
    </location>
</feature>
<reference evidence="3" key="1">
    <citation type="submission" date="2016-10" db="EMBL/GenBank/DDBJ databases">
        <authorList>
            <person name="Varghese N."/>
            <person name="Submissions S."/>
        </authorList>
    </citation>
    <scope>NUCLEOTIDE SEQUENCE [LARGE SCALE GENOMIC DNA]</scope>
    <source>
        <strain evidence="3">LMG 26031</strain>
    </source>
</reference>
<evidence type="ECO:0000256" key="1">
    <source>
        <dbReference type="SAM" id="Phobius"/>
    </source>
</evidence>
<dbReference type="STRING" id="667676.SAMN05192539_101187"/>
<dbReference type="OrthoDB" id="9132302at2"/>
<keyword evidence="1" id="KW-1133">Transmembrane helix</keyword>
<name>A0A1H6YZ27_9BURK</name>
<organism evidence="2 3">
    <name type="scientific">Paraburkholderia diazotrophica</name>
    <dbReference type="NCBI Taxonomy" id="667676"/>
    <lineage>
        <taxon>Bacteria</taxon>
        <taxon>Pseudomonadati</taxon>
        <taxon>Pseudomonadota</taxon>
        <taxon>Betaproteobacteria</taxon>
        <taxon>Burkholderiales</taxon>
        <taxon>Burkholderiaceae</taxon>
        <taxon>Paraburkholderia</taxon>
    </lineage>
</organism>
<feature type="transmembrane region" description="Helical" evidence="1">
    <location>
        <begin position="6"/>
        <end position="23"/>
    </location>
</feature>
<proteinExistence type="predicted"/>
<protein>
    <submittedName>
        <fullName evidence="2">Uncharacterized protein</fullName>
    </submittedName>
</protein>
<keyword evidence="1" id="KW-0472">Membrane</keyword>
<dbReference type="EMBL" id="FNYE01000011">
    <property type="protein sequence ID" value="SEJ45064.1"/>
    <property type="molecule type" value="Genomic_DNA"/>
</dbReference>
<feature type="transmembrane region" description="Helical" evidence="1">
    <location>
        <begin position="35"/>
        <end position="56"/>
    </location>
</feature>
<gene>
    <name evidence="2" type="ORF">SAMN05192539_101187</name>
</gene>